<keyword evidence="1" id="KW-1185">Reference proteome</keyword>
<evidence type="ECO:0000313" key="1">
    <source>
        <dbReference type="Proteomes" id="UP000887561"/>
    </source>
</evidence>
<reference evidence="2" key="1">
    <citation type="submission" date="2022-11" db="UniProtKB">
        <authorList>
            <consortium name="WormBaseParasite"/>
        </authorList>
    </citation>
    <scope>IDENTIFICATION</scope>
</reference>
<sequence>MDGSVLPIVFIGITVC</sequence>
<dbReference type="Proteomes" id="UP000887561">
    <property type="component" value="Unplaced"/>
</dbReference>
<name>A0A915N6S5_MELJA</name>
<dbReference type="WBParaSite" id="scaffold7389_cov157.g11965">
    <property type="protein sequence ID" value="scaffold7389_cov157.g11965"/>
    <property type="gene ID" value="scaffold7389_cov157.g11965"/>
</dbReference>
<evidence type="ECO:0000313" key="2">
    <source>
        <dbReference type="WBParaSite" id="scaffold7389_cov157.g11965"/>
    </source>
</evidence>
<protein>
    <submittedName>
        <fullName evidence="2">Uncharacterized protein</fullName>
    </submittedName>
</protein>
<dbReference type="AlphaFoldDB" id="A0A915N6S5"/>
<organism evidence="1 2">
    <name type="scientific">Meloidogyne javanica</name>
    <name type="common">Root-knot nematode worm</name>
    <dbReference type="NCBI Taxonomy" id="6303"/>
    <lineage>
        <taxon>Eukaryota</taxon>
        <taxon>Metazoa</taxon>
        <taxon>Ecdysozoa</taxon>
        <taxon>Nematoda</taxon>
        <taxon>Chromadorea</taxon>
        <taxon>Rhabditida</taxon>
        <taxon>Tylenchina</taxon>
        <taxon>Tylenchomorpha</taxon>
        <taxon>Tylenchoidea</taxon>
        <taxon>Meloidogynidae</taxon>
        <taxon>Meloidogyninae</taxon>
        <taxon>Meloidogyne</taxon>
        <taxon>Meloidogyne incognita group</taxon>
    </lineage>
</organism>
<accession>A0A915N6S5</accession>
<proteinExistence type="predicted"/>